<reference evidence="2 3" key="1">
    <citation type="journal article" date="2017" name="G3 (Bethesda)">
        <title>The Physical Genome Mapping of Anopheles albimanus Corrected Scaffold Misassemblies and Identified Interarm Rearrangements in Genus Anopheles.</title>
        <authorList>
            <person name="Artemov G.N."/>
            <person name="Peery A.N."/>
            <person name="Jiang X."/>
            <person name="Tu Z."/>
            <person name="Stegniy V.N."/>
            <person name="Sharakhova M.V."/>
            <person name="Sharakhov I.V."/>
        </authorList>
    </citation>
    <scope>NUCLEOTIDE SEQUENCE [LARGE SCALE GENOMIC DNA]</scope>
    <source>
        <strain evidence="2 3">ALBI9_A</strain>
    </source>
</reference>
<name>A0A182FXE2_ANOAL</name>
<reference evidence="2" key="2">
    <citation type="submission" date="2022-08" db="UniProtKB">
        <authorList>
            <consortium name="EnsemblMetazoa"/>
        </authorList>
    </citation>
    <scope>IDENTIFICATION</scope>
    <source>
        <strain evidence="2">STECLA/ALBI9_A</strain>
    </source>
</reference>
<evidence type="ECO:0000313" key="2">
    <source>
        <dbReference type="EnsemblMetazoa" id="AALB014314-PA"/>
    </source>
</evidence>
<keyword evidence="3" id="KW-1185">Reference proteome</keyword>
<dbReference type="Proteomes" id="UP000069272">
    <property type="component" value="Chromosome 2R"/>
</dbReference>
<feature type="region of interest" description="Disordered" evidence="1">
    <location>
        <begin position="1"/>
        <end position="22"/>
    </location>
</feature>
<dbReference type="EnsemblMetazoa" id="AALB014314-RA">
    <property type="protein sequence ID" value="AALB014314-PA"/>
    <property type="gene ID" value="AALB014314"/>
</dbReference>
<evidence type="ECO:0000256" key="1">
    <source>
        <dbReference type="SAM" id="MobiDB-lite"/>
    </source>
</evidence>
<protein>
    <submittedName>
        <fullName evidence="2">Uncharacterized protein</fullName>
    </submittedName>
</protein>
<feature type="compositionally biased region" description="Basic and acidic residues" evidence="1">
    <location>
        <begin position="81"/>
        <end position="92"/>
    </location>
</feature>
<feature type="compositionally biased region" description="Polar residues" evidence="1">
    <location>
        <begin position="10"/>
        <end position="20"/>
    </location>
</feature>
<evidence type="ECO:0000313" key="3">
    <source>
        <dbReference type="Proteomes" id="UP000069272"/>
    </source>
</evidence>
<accession>A0A182FXE2</accession>
<proteinExistence type="predicted"/>
<sequence length="92" mass="10350">DRCRRIAIVDSTTGSPTAGWSSPVAARQGKALRVACIEGRAKRRVVEFWLSKESNKKSEKTAKWTPAKAQKSTQRKKIQVKKNERQHKSVTS</sequence>
<dbReference type="AlphaFoldDB" id="A0A182FXE2"/>
<organism evidence="2 3">
    <name type="scientific">Anopheles albimanus</name>
    <name type="common">New world malaria mosquito</name>
    <dbReference type="NCBI Taxonomy" id="7167"/>
    <lineage>
        <taxon>Eukaryota</taxon>
        <taxon>Metazoa</taxon>
        <taxon>Ecdysozoa</taxon>
        <taxon>Arthropoda</taxon>
        <taxon>Hexapoda</taxon>
        <taxon>Insecta</taxon>
        <taxon>Pterygota</taxon>
        <taxon>Neoptera</taxon>
        <taxon>Endopterygota</taxon>
        <taxon>Diptera</taxon>
        <taxon>Nematocera</taxon>
        <taxon>Culicoidea</taxon>
        <taxon>Culicidae</taxon>
        <taxon>Anophelinae</taxon>
        <taxon>Anopheles</taxon>
    </lineage>
</organism>
<feature type="region of interest" description="Disordered" evidence="1">
    <location>
        <begin position="54"/>
        <end position="92"/>
    </location>
</feature>